<evidence type="ECO:0000313" key="2">
    <source>
        <dbReference type="Proteomes" id="UP000008022"/>
    </source>
</evidence>
<protein>
    <submittedName>
        <fullName evidence="1">Uncharacterized protein</fullName>
    </submittedName>
</protein>
<dbReference type="AlphaFoldDB" id="A0A0E0Q5W6"/>
<organism evidence="1 2">
    <name type="scientific">Oryza rufipogon</name>
    <name type="common">Brownbeard rice</name>
    <name type="synonym">Asian wild rice</name>
    <dbReference type="NCBI Taxonomy" id="4529"/>
    <lineage>
        <taxon>Eukaryota</taxon>
        <taxon>Viridiplantae</taxon>
        <taxon>Streptophyta</taxon>
        <taxon>Embryophyta</taxon>
        <taxon>Tracheophyta</taxon>
        <taxon>Spermatophyta</taxon>
        <taxon>Magnoliopsida</taxon>
        <taxon>Liliopsida</taxon>
        <taxon>Poales</taxon>
        <taxon>Poaceae</taxon>
        <taxon>BOP clade</taxon>
        <taxon>Oryzoideae</taxon>
        <taxon>Oryzeae</taxon>
        <taxon>Oryzinae</taxon>
        <taxon>Oryza</taxon>
    </lineage>
</organism>
<dbReference type="Gramene" id="ORUFI07G08040.1">
    <property type="protein sequence ID" value="ORUFI07G08040.1"/>
    <property type="gene ID" value="ORUFI07G08040"/>
</dbReference>
<proteinExistence type="predicted"/>
<sequence>MKYPMHFYFSYPRSIFEFKLLTEESSLPDPSPPSAISFAHDDVTGELAIFKGTSTSWVVVAGAVSLAPVVVAGAAPIAVEIAVGELGFADNGEWGMGNRDG</sequence>
<reference evidence="2" key="1">
    <citation type="submission" date="2013-06" db="EMBL/GenBank/DDBJ databases">
        <authorList>
            <person name="Zhao Q."/>
        </authorList>
    </citation>
    <scope>NUCLEOTIDE SEQUENCE</scope>
    <source>
        <strain evidence="2">cv. W1943</strain>
    </source>
</reference>
<reference evidence="1" key="2">
    <citation type="submission" date="2015-06" db="UniProtKB">
        <authorList>
            <consortium name="EnsemblPlants"/>
        </authorList>
    </citation>
    <scope>IDENTIFICATION</scope>
</reference>
<dbReference type="Proteomes" id="UP000008022">
    <property type="component" value="Unassembled WGS sequence"/>
</dbReference>
<name>A0A0E0Q5W6_ORYRU</name>
<accession>A0A0E0Q5W6</accession>
<dbReference type="EnsemblPlants" id="ORUFI07G08040.1">
    <property type="protein sequence ID" value="ORUFI07G08040.1"/>
    <property type="gene ID" value="ORUFI07G08040"/>
</dbReference>
<evidence type="ECO:0000313" key="1">
    <source>
        <dbReference type="EnsemblPlants" id="ORUFI07G08040.1"/>
    </source>
</evidence>
<dbReference type="HOGENOM" id="CLU_2296329_0_0_1"/>
<keyword evidence="2" id="KW-1185">Reference proteome</keyword>